<proteinExistence type="predicted"/>
<dbReference type="PROSITE" id="PS50206">
    <property type="entry name" value="RHODANESE_3"/>
    <property type="match status" value="2"/>
</dbReference>
<dbReference type="PROSITE" id="PS00683">
    <property type="entry name" value="RHODANESE_2"/>
    <property type="match status" value="1"/>
</dbReference>
<dbReference type="InterPro" id="IPR001763">
    <property type="entry name" value="Rhodanese-like_dom"/>
</dbReference>
<feature type="transmembrane region" description="Helical" evidence="4">
    <location>
        <begin position="234"/>
        <end position="256"/>
    </location>
</feature>
<dbReference type="InterPro" id="IPR036873">
    <property type="entry name" value="Rhodanese-like_dom_sf"/>
</dbReference>
<keyword evidence="2" id="KW-0677">Repeat</keyword>
<feature type="domain" description="Rhodanese" evidence="5">
    <location>
        <begin position="20"/>
        <end position="136"/>
    </location>
</feature>
<keyword evidence="4" id="KW-0812">Transmembrane</keyword>
<dbReference type="PANTHER" id="PTHR11364:SF27">
    <property type="entry name" value="SULFURTRANSFERASE"/>
    <property type="match status" value="1"/>
</dbReference>
<evidence type="ECO:0000259" key="5">
    <source>
        <dbReference type="PROSITE" id="PS50206"/>
    </source>
</evidence>
<accession>A0A975H769</accession>
<dbReference type="CDD" id="cd01449">
    <property type="entry name" value="TST_Repeat_2"/>
    <property type="match status" value="1"/>
</dbReference>
<dbReference type="Pfam" id="PF00581">
    <property type="entry name" value="Rhodanese"/>
    <property type="match status" value="2"/>
</dbReference>
<organism evidence="6 7">
    <name type="scientific">Polaribacter cellanae</name>
    <dbReference type="NCBI Taxonomy" id="2818493"/>
    <lineage>
        <taxon>Bacteria</taxon>
        <taxon>Pseudomonadati</taxon>
        <taxon>Bacteroidota</taxon>
        <taxon>Flavobacteriia</taxon>
        <taxon>Flavobacteriales</taxon>
        <taxon>Flavobacteriaceae</taxon>
    </lineage>
</organism>
<dbReference type="RefSeq" id="WP_208079173.1">
    <property type="nucleotide sequence ID" value="NZ_CP071869.1"/>
</dbReference>
<evidence type="ECO:0000313" key="7">
    <source>
        <dbReference type="Proteomes" id="UP000663920"/>
    </source>
</evidence>
<name>A0A975H769_9FLAO</name>
<dbReference type="PANTHER" id="PTHR11364">
    <property type="entry name" value="THIOSULFATE SULFERTANSFERASE"/>
    <property type="match status" value="1"/>
</dbReference>
<dbReference type="GO" id="GO:0004792">
    <property type="term" value="F:thiosulfate-cyanide sulfurtransferase activity"/>
    <property type="evidence" value="ECO:0007669"/>
    <property type="project" value="InterPro"/>
</dbReference>
<reference evidence="6 7" key="1">
    <citation type="submission" date="2021-03" db="EMBL/GenBank/DDBJ databases">
        <title>Complete genome of Polaribacter_sp.SM13.</title>
        <authorList>
            <person name="Jeong S.W."/>
            <person name="Bae J.W."/>
        </authorList>
    </citation>
    <scope>NUCLEOTIDE SEQUENCE [LARGE SCALE GENOMIC DNA]</scope>
    <source>
        <strain evidence="6 7">SM13</strain>
    </source>
</reference>
<dbReference type="EMBL" id="CP071869">
    <property type="protein sequence ID" value="QTE23162.1"/>
    <property type="molecule type" value="Genomic_DNA"/>
</dbReference>
<keyword evidence="4" id="KW-0472">Membrane</keyword>
<dbReference type="Gene3D" id="3.40.250.10">
    <property type="entry name" value="Rhodanese-like domain"/>
    <property type="match status" value="2"/>
</dbReference>
<protein>
    <recommendedName>
        <fullName evidence="3">Sulfurtransferase</fullName>
    </recommendedName>
</protein>
<gene>
    <name evidence="6" type="ORF">J3359_02470</name>
</gene>
<evidence type="ECO:0000256" key="1">
    <source>
        <dbReference type="ARBA" id="ARBA00022679"/>
    </source>
</evidence>
<dbReference type="KEGG" id="pcea:J3359_02470"/>
<keyword evidence="1 3" id="KW-0808">Transferase</keyword>
<sequence length="279" mass="31380">MSLHISSPLVSVDWLYNNLENENLIILDCTIPKVTDKSQNSTDKKQIKGALFFDLKNVFSDKKVPFPNTVLAPKEFQEKAQELGINKDSVLVCYDDLGTYSSPRVWWMFQLMGFKNIAILDGGFPEWKSKNYPIETPKTHQPKKGNFKVYYKPEKLKFTNDVLNSIENKAILIADARSKGRFYGTEPEPRNDLKSGHIPNSVSLPFIEMQQSGKMKSAEELKNIFKDYKNKEQIIFTCGSGITASILALGAAIAGVKNVAVYDGSWTEWGSTNNLPIAL</sequence>
<evidence type="ECO:0000256" key="4">
    <source>
        <dbReference type="SAM" id="Phobius"/>
    </source>
</evidence>
<dbReference type="Proteomes" id="UP000663920">
    <property type="component" value="Chromosome"/>
</dbReference>
<dbReference type="SMART" id="SM00450">
    <property type="entry name" value="RHOD"/>
    <property type="match status" value="2"/>
</dbReference>
<dbReference type="SUPFAM" id="SSF52821">
    <property type="entry name" value="Rhodanese/Cell cycle control phosphatase"/>
    <property type="match status" value="2"/>
</dbReference>
<evidence type="ECO:0000256" key="2">
    <source>
        <dbReference type="ARBA" id="ARBA00022737"/>
    </source>
</evidence>
<dbReference type="InterPro" id="IPR045078">
    <property type="entry name" value="TST/MPST-like"/>
</dbReference>
<keyword evidence="4" id="KW-1133">Transmembrane helix</keyword>
<dbReference type="InterPro" id="IPR001307">
    <property type="entry name" value="Thiosulphate_STrfase_CS"/>
</dbReference>
<keyword evidence="7" id="KW-1185">Reference proteome</keyword>
<evidence type="ECO:0000313" key="6">
    <source>
        <dbReference type="EMBL" id="QTE23162.1"/>
    </source>
</evidence>
<dbReference type="AlphaFoldDB" id="A0A975H769"/>
<evidence type="ECO:0000256" key="3">
    <source>
        <dbReference type="RuleBase" id="RU000507"/>
    </source>
</evidence>
<dbReference type="CDD" id="cd01448">
    <property type="entry name" value="TST_Repeat_1"/>
    <property type="match status" value="1"/>
</dbReference>
<dbReference type="FunFam" id="3.40.250.10:FF:000001">
    <property type="entry name" value="Sulfurtransferase"/>
    <property type="match status" value="1"/>
</dbReference>
<feature type="domain" description="Rhodanese" evidence="5">
    <location>
        <begin position="167"/>
        <end position="278"/>
    </location>
</feature>